<dbReference type="EMBL" id="ACJN02000001">
    <property type="protein sequence ID" value="EFI35885.1"/>
    <property type="molecule type" value="Genomic_DNA"/>
</dbReference>
<reference evidence="3" key="1">
    <citation type="submission" date="2010-05" db="EMBL/GenBank/DDBJ databases">
        <title>The draft genome of Desulfonatronospira thiodismutans ASO3-1.</title>
        <authorList>
            <consortium name="US DOE Joint Genome Institute (JGI-PGF)"/>
            <person name="Lucas S."/>
            <person name="Copeland A."/>
            <person name="Lapidus A."/>
            <person name="Cheng J.-F."/>
            <person name="Bruce D."/>
            <person name="Goodwin L."/>
            <person name="Pitluck S."/>
            <person name="Chertkov O."/>
            <person name="Brettin T."/>
            <person name="Detter J.C."/>
            <person name="Han C."/>
            <person name="Land M.L."/>
            <person name="Hauser L."/>
            <person name="Kyrpides N."/>
            <person name="Mikhailova N."/>
            <person name="Muyzer G."/>
            <person name="Woyke T."/>
        </authorList>
    </citation>
    <scope>NUCLEOTIDE SEQUENCE [LARGE SCALE GENOMIC DNA]</scope>
    <source>
        <strain evidence="3">ASO3-1</strain>
    </source>
</reference>
<dbReference type="Gene3D" id="3.40.50.2300">
    <property type="match status" value="1"/>
</dbReference>
<dbReference type="AlphaFoldDB" id="D6SMH4"/>
<dbReference type="Proteomes" id="UP000005496">
    <property type="component" value="Unassembled WGS sequence"/>
</dbReference>
<keyword evidence="4" id="KW-1185">Reference proteome</keyword>
<evidence type="ECO:0000313" key="4">
    <source>
        <dbReference type="Proteomes" id="UP000005496"/>
    </source>
</evidence>
<evidence type="ECO:0000313" key="3">
    <source>
        <dbReference type="EMBL" id="EFI35885.1"/>
    </source>
</evidence>
<dbReference type="RefSeq" id="WP_008869014.1">
    <property type="nucleotide sequence ID" value="NZ_ACJN02000001.1"/>
</dbReference>
<dbReference type="GO" id="GO:0046685">
    <property type="term" value="P:response to arsenic-containing substance"/>
    <property type="evidence" value="ECO:0007669"/>
    <property type="project" value="UniProtKB-KW"/>
</dbReference>
<evidence type="ECO:0000259" key="2">
    <source>
        <dbReference type="SMART" id="SM00226"/>
    </source>
</evidence>
<dbReference type="Pfam" id="PF01451">
    <property type="entry name" value="LMWPc"/>
    <property type="match status" value="1"/>
</dbReference>
<dbReference type="InterPro" id="IPR036196">
    <property type="entry name" value="Ptyr_pPase_sf"/>
</dbReference>
<protein>
    <submittedName>
        <fullName evidence="3">Protein-tyrosine phosphatase, low molecular weight</fullName>
    </submittedName>
</protein>
<accession>D6SMH4</accession>
<dbReference type="SUPFAM" id="SSF52788">
    <property type="entry name" value="Phosphotyrosine protein phosphatases I"/>
    <property type="match status" value="1"/>
</dbReference>
<sequence>MSEKKNILFLCTGNSCRSQMAQGWTNALQSENFQAFSAGVKKSSVDPMAVEVMGEAGIDLSGHYSKLIEELPGVKFDYVVTLCDHARESCPVFFSDAQKIHHGFDDPPYLARDAASRDEALGYYRRVRDEIKDFVQSFPQSLKTD</sequence>
<proteinExistence type="predicted"/>
<feature type="domain" description="Phosphotyrosine protein phosphatase I" evidence="2">
    <location>
        <begin position="5"/>
        <end position="141"/>
    </location>
</feature>
<dbReference type="PANTHER" id="PTHR43428">
    <property type="entry name" value="ARSENATE REDUCTASE"/>
    <property type="match status" value="1"/>
</dbReference>
<dbReference type="eggNOG" id="COG0394">
    <property type="taxonomic scope" value="Bacteria"/>
</dbReference>
<organism evidence="3 4">
    <name type="scientific">Desulfonatronospira thiodismutans ASO3-1</name>
    <dbReference type="NCBI Taxonomy" id="555779"/>
    <lineage>
        <taxon>Bacteria</taxon>
        <taxon>Pseudomonadati</taxon>
        <taxon>Thermodesulfobacteriota</taxon>
        <taxon>Desulfovibrionia</taxon>
        <taxon>Desulfovibrionales</taxon>
        <taxon>Desulfonatronovibrionaceae</taxon>
        <taxon>Desulfonatronospira</taxon>
    </lineage>
</organism>
<name>D6SMH4_9BACT</name>
<evidence type="ECO:0000256" key="1">
    <source>
        <dbReference type="ARBA" id="ARBA00022849"/>
    </source>
</evidence>
<dbReference type="OrthoDB" id="9784339at2"/>
<dbReference type="CDD" id="cd16345">
    <property type="entry name" value="LMWP_ArsC"/>
    <property type="match status" value="1"/>
</dbReference>
<dbReference type="PANTHER" id="PTHR43428:SF1">
    <property type="entry name" value="ARSENATE REDUCTASE"/>
    <property type="match status" value="1"/>
</dbReference>
<gene>
    <name evidence="3" type="ORF">Dthio_PD3324</name>
</gene>
<comment type="caution">
    <text evidence="3">The sequence shown here is derived from an EMBL/GenBank/DDBJ whole genome shotgun (WGS) entry which is preliminary data.</text>
</comment>
<keyword evidence="1" id="KW-0059">Arsenical resistance</keyword>
<dbReference type="SMART" id="SM00226">
    <property type="entry name" value="LMWPc"/>
    <property type="match status" value="1"/>
</dbReference>
<dbReference type="InterPro" id="IPR023485">
    <property type="entry name" value="Ptyr_pPase"/>
</dbReference>